<dbReference type="KEGG" id="abac:LuPra_03171"/>
<dbReference type="SUPFAM" id="SSF56300">
    <property type="entry name" value="Metallo-dependent phosphatases"/>
    <property type="match status" value="1"/>
</dbReference>
<dbReference type="InterPro" id="IPR029052">
    <property type="entry name" value="Metallo-depent_PP-like"/>
</dbReference>
<dbReference type="SUPFAM" id="SSF49363">
    <property type="entry name" value="Purple acid phosphatase, N-terminal domain"/>
    <property type="match status" value="1"/>
</dbReference>
<feature type="signal peptide" evidence="2">
    <location>
        <begin position="1"/>
        <end position="27"/>
    </location>
</feature>
<feature type="domain" description="Calcineurin-like phosphoesterase" evidence="3">
    <location>
        <begin position="151"/>
        <end position="346"/>
    </location>
</feature>
<keyword evidence="5" id="KW-1185">Reference proteome</keyword>
<dbReference type="Gene3D" id="3.60.21.10">
    <property type="match status" value="1"/>
</dbReference>
<evidence type="ECO:0000313" key="5">
    <source>
        <dbReference type="Proteomes" id="UP000076079"/>
    </source>
</evidence>
<gene>
    <name evidence="4" type="ORF">LuPra_03171</name>
</gene>
<reference evidence="5" key="2">
    <citation type="submission" date="2016-04" db="EMBL/GenBank/DDBJ databases">
        <title>First Complete Genome Sequence of a Subdivision 6 Acidobacterium.</title>
        <authorList>
            <person name="Huang S."/>
            <person name="Vieira S."/>
            <person name="Bunk B."/>
            <person name="Riedel T."/>
            <person name="Sproeer C."/>
            <person name="Overmann J."/>
        </authorList>
    </citation>
    <scope>NUCLEOTIDE SEQUENCE [LARGE SCALE GENOMIC DNA]</scope>
    <source>
        <strain evidence="5">DSM 100886 HEG_-6_39</strain>
    </source>
</reference>
<accession>A0A143PQ50</accession>
<sequence precursor="true">MMPVSRRRWLQSGPLAVALGWSRAALAQSSPITRTPENFRLVGAPVVQGVSASAVSIAWGVNDTSTGWVEYGETEALGRLAAPEGHGLKPLDAVVHRVRLEGLAPGARYFYRTVSVPIAFLGAYDIRRGRPFESGLASFTTPDEGRGARVSFAVINDTHEQTETLKSLFTQLADAPGDMLFWNGDMFNDIASQQQMSEQLLTPAGIAYASQRPVWFARGNHDVRGPEARALGRFLDTPGGRFHYSVRQGPVAFVVLDTGEDKADDAPVYAGLGTFDAYRTAQSAWLADQLRQDHIRNAPFRVVIAHIPLYSTRDTQPHGGADARAKWHTHLAEGAVDLLITGHTHRHAWMPADATRPFGQLTGGGPRPQEATLIRAEADAQVLKARMHALDGTLISEHVIPRRS</sequence>
<dbReference type="OrthoDB" id="9809781at2"/>
<dbReference type="RefSeq" id="WP_110171639.1">
    <property type="nucleotide sequence ID" value="NZ_CP015136.1"/>
</dbReference>
<dbReference type="Pfam" id="PF00149">
    <property type="entry name" value="Metallophos"/>
    <property type="match status" value="1"/>
</dbReference>
<dbReference type="GO" id="GO:0046872">
    <property type="term" value="F:metal ion binding"/>
    <property type="evidence" value="ECO:0007669"/>
    <property type="project" value="InterPro"/>
</dbReference>
<dbReference type="EMBL" id="CP015136">
    <property type="protein sequence ID" value="AMY09944.1"/>
    <property type="molecule type" value="Genomic_DNA"/>
</dbReference>
<dbReference type="Proteomes" id="UP000076079">
    <property type="component" value="Chromosome"/>
</dbReference>
<proteinExistence type="predicted"/>
<evidence type="ECO:0000313" key="4">
    <source>
        <dbReference type="EMBL" id="AMY09944.1"/>
    </source>
</evidence>
<dbReference type="InterPro" id="IPR039331">
    <property type="entry name" value="PAPs-like"/>
</dbReference>
<keyword evidence="1 2" id="KW-0732">Signal</keyword>
<protein>
    <submittedName>
        <fullName evidence="4">Calcineurin-like phosphoesterase</fullName>
    </submittedName>
</protein>
<dbReference type="PANTHER" id="PTHR22953">
    <property type="entry name" value="ACID PHOSPHATASE RELATED"/>
    <property type="match status" value="1"/>
</dbReference>
<dbReference type="PANTHER" id="PTHR22953:SF153">
    <property type="entry name" value="PURPLE ACID PHOSPHATASE"/>
    <property type="match status" value="1"/>
</dbReference>
<name>A0A143PQ50_LUTPR</name>
<dbReference type="InterPro" id="IPR008963">
    <property type="entry name" value="Purple_acid_Pase-like_N"/>
</dbReference>
<dbReference type="InterPro" id="IPR004843">
    <property type="entry name" value="Calcineurin-like_PHP"/>
</dbReference>
<dbReference type="GO" id="GO:0003993">
    <property type="term" value="F:acid phosphatase activity"/>
    <property type="evidence" value="ECO:0007669"/>
    <property type="project" value="InterPro"/>
</dbReference>
<dbReference type="AlphaFoldDB" id="A0A143PQ50"/>
<evidence type="ECO:0000259" key="3">
    <source>
        <dbReference type="Pfam" id="PF00149"/>
    </source>
</evidence>
<evidence type="ECO:0000256" key="1">
    <source>
        <dbReference type="ARBA" id="ARBA00022729"/>
    </source>
</evidence>
<organism evidence="4 5">
    <name type="scientific">Luteitalea pratensis</name>
    <dbReference type="NCBI Taxonomy" id="1855912"/>
    <lineage>
        <taxon>Bacteria</taxon>
        <taxon>Pseudomonadati</taxon>
        <taxon>Acidobacteriota</taxon>
        <taxon>Vicinamibacteria</taxon>
        <taxon>Vicinamibacterales</taxon>
        <taxon>Vicinamibacteraceae</taxon>
        <taxon>Luteitalea</taxon>
    </lineage>
</organism>
<feature type="chain" id="PRO_5007511794" evidence="2">
    <location>
        <begin position="28"/>
        <end position="404"/>
    </location>
</feature>
<evidence type="ECO:0000256" key="2">
    <source>
        <dbReference type="SAM" id="SignalP"/>
    </source>
</evidence>
<reference evidence="4 5" key="1">
    <citation type="journal article" date="2016" name="Genome Announc.">
        <title>First Complete Genome Sequence of a Subdivision 6 Acidobacterium Strain.</title>
        <authorList>
            <person name="Huang S."/>
            <person name="Vieira S."/>
            <person name="Bunk B."/>
            <person name="Riedel T."/>
            <person name="Sproer C."/>
            <person name="Overmann J."/>
        </authorList>
    </citation>
    <scope>NUCLEOTIDE SEQUENCE [LARGE SCALE GENOMIC DNA]</scope>
    <source>
        <strain evidence="5">DSM 100886 HEG_-6_39</strain>
    </source>
</reference>
<dbReference type="STRING" id="1855912.LuPra_03171"/>